<feature type="signal peptide" evidence="1">
    <location>
        <begin position="1"/>
        <end position="18"/>
    </location>
</feature>
<dbReference type="Pfam" id="PF13585">
    <property type="entry name" value="CHU_C"/>
    <property type="match status" value="1"/>
</dbReference>
<comment type="caution">
    <text evidence="2">The sequence shown here is derived from an EMBL/GenBank/DDBJ whole genome shotgun (WGS) entry which is preliminary data.</text>
</comment>
<evidence type="ECO:0000256" key="1">
    <source>
        <dbReference type="SAM" id="SignalP"/>
    </source>
</evidence>
<proteinExistence type="predicted"/>
<dbReference type="OrthoDB" id="1489185at2"/>
<dbReference type="EMBL" id="VNIK02000009">
    <property type="protein sequence ID" value="KAB5486525.1"/>
    <property type="molecule type" value="Genomic_DNA"/>
</dbReference>
<protein>
    <submittedName>
        <fullName evidence="2">Gliding motility-associated C-terminal domain-containing protein</fullName>
    </submittedName>
</protein>
<evidence type="ECO:0000313" key="2">
    <source>
        <dbReference type="EMBL" id="KAB5486525.1"/>
    </source>
</evidence>
<dbReference type="AlphaFoldDB" id="A0A5N5IN94"/>
<reference evidence="2" key="1">
    <citation type="submission" date="2019-10" db="EMBL/GenBank/DDBJ databases">
        <title>Muricauda hadale sp. nov., a piezophilic bacterium isolated from hadopelagic water of the Mariana Trench.</title>
        <authorList>
            <person name="Wei Y."/>
        </authorList>
    </citation>
    <scope>NUCLEOTIDE SEQUENCE [LARGE SCALE GENOMIC DNA]</scope>
    <source>
        <strain evidence="2">MT-229</strain>
    </source>
</reference>
<organism evidence="2 3">
    <name type="scientific">Flagellimonas hadalis</name>
    <dbReference type="NCBI Taxonomy" id="2597517"/>
    <lineage>
        <taxon>Bacteria</taxon>
        <taxon>Pseudomonadati</taxon>
        <taxon>Bacteroidota</taxon>
        <taxon>Flavobacteriia</taxon>
        <taxon>Flavobacteriales</taxon>
        <taxon>Flavobacteriaceae</taxon>
        <taxon>Flagellimonas</taxon>
    </lineage>
</organism>
<dbReference type="NCBIfam" id="TIGR04131">
    <property type="entry name" value="Bac_Flav_CTERM"/>
    <property type="match status" value="1"/>
</dbReference>
<name>A0A5N5IN94_9FLAO</name>
<accession>A0A5N5IN94</accession>
<dbReference type="Proteomes" id="UP000319204">
    <property type="component" value="Unassembled WGS sequence"/>
</dbReference>
<dbReference type="InterPro" id="IPR026341">
    <property type="entry name" value="T9SS_type_B"/>
</dbReference>
<feature type="chain" id="PRO_5024420423" evidence="1">
    <location>
        <begin position="19"/>
        <end position="391"/>
    </location>
</feature>
<dbReference type="RefSeq" id="WP_151891009.1">
    <property type="nucleotide sequence ID" value="NZ_VNIK02000009.1"/>
</dbReference>
<keyword evidence="3" id="KW-1185">Reference proteome</keyword>
<evidence type="ECO:0000313" key="3">
    <source>
        <dbReference type="Proteomes" id="UP000319204"/>
    </source>
</evidence>
<gene>
    <name evidence="2" type="ORF">FOT42_013140</name>
</gene>
<keyword evidence="1" id="KW-0732">Signal</keyword>
<sequence>MKPLHLIAFLLFAQGVSAQSALHHAGNMQVHNGGPNRGLGLHTNFINNAVFDQSEGLVGFYGNTTIEVSGNTPAHLWDTEIMILDRVFLQNTLHVKNNVNFVDGNFLSPKDNQAVFLNFMDQGFFTGENDQSKVTGFAAINNRSFFSFPVGDNALLRPLTFESEGATPLAICAYFDENPATPSFLPQSLDTDRKVRDIGTISEREFWIFQSDVPAKVTISWNVGSGLALIPNATAESVIVVGWLKSSKQWVVLGNTAFSGDINQGFVTSDTFLPSDYAAITFGTIPLPTDTFAVNNPTLGNYFLSPNGDGVNDFLMIDNMDESPNNSLRIFNRFGQKVFEKINYTNEFRGDSNTGSLIMSQDIGLPEGVYYYLVTLDDLNLQYTGYLFLDR</sequence>